<gene>
    <name evidence="2" type="ORF">SKAU_G00003880</name>
</gene>
<evidence type="ECO:0000313" key="2">
    <source>
        <dbReference type="EMBL" id="KAJ8379610.1"/>
    </source>
</evidence>
<protein>
    <submittedName>
        <fullName evidence="2">Uncharacterized protein</fullName>
    </submittedName>
</protein>
<feature type="compositionally biased region" description="Basic and acidic residues" evidence="1">
    <location>
        <begin position="81"/>
        <end position="91"/>
    </location>
</feature>
<feature type="compositionally biased region" description="Basic and acidic residues" evidence="1">
    <location>
        <begin position="199"/>
        <end position="209"/>
    </location>
</feature>
<evidence type="ECO:0000256" key="1">
    <source>
        <dbReference type="SAM" id="MobiDB-lite"/>
    </source>
</evidence>
<dbReference type="AlphaFoldDB" id="A0A9Q1G8S5"/>
<comment type="caution">
    <text evidence="2">The sequence shown here is derived from an EMBL/GenBank/DDBJ whole genome shotgun (WGS) entry which is preliminary data.</text>
</comment>
<feature type="compositionally biased region" description="Polar residues" evidence="1">
    <location>
        <begin position="66"/>
        <end position="78"/>
    </location>
</feature>
<dbReference type="EMBL" id="JAINUF010000001">
    <property type="protein sequence ID" value="KAJ8379610.1"/>
    <property type="molecule type" value="Genomic_DNA"/>
</dbReference>
<keyword evidence="3" id="KW-1185">Reference proteome</keyword>
<dbReference type="Proteomes" id="UP001152622">
    <property type="component" value="Chromosome 1"/>
</dbReference>
<feature type="region of interest" description="Disordered" evidence="1">
    <location>
        <begin position="51"/>
        <end position="105"/>
    </location>
</feature>
<organism evidence="2 3">
    <name type="scientific">Synaphobranchus kaupii</name>
    <name type="common">Kaup's arrowtooth eel</name>
    <dbReference type="NCBI Taxonomy" id="118154"/>
    <lineage>
        <taxon>Eukaryota</taxon>
        <taxon>Metazoa</taxon>
        <taxon>Chordata</taxon>
        <taxon>Craniata</taxon>
        <taxon>Vertebrata</taxon>
        <taxon>Euteleostomi</taxon>
        <taxon>Actinopterygii</taxon>
        <taxon>Neopterygii</taxon>
        <taxon>Teleostei</taxon>
        <taxon>Anguilliformes</taxon>
        <taxon>Synaphobranchidae</taxon>
        <taxon>Synaphobranchus</taxon>
    </lineage>
</organism>
<sequence length="352" mass="37756">MHTLLSGGRHLRELFSDVARGPPKPRIPEAALTQVWLAGPFLGQVRPEPAGAQWAPFTRPVPGRESQGTPRTAHSSALPNRGDDRAGERRPSLAPPAPSPAIKTAHCAADVSRCVTRYGRFHPPPPRGPPPPQGMGGILGNAVVVTLHRLPSTRDLRVPPRRRTPRAGNTPPHDTPWRTETAFWPVPSPARQGTRRTGRSGERERENRVEPAFQGAPGRAAQEKPPRHVLGKYWSAAETESRGRARPHRSAFCPDGCGNMGGIVFVVLSLPPPPLPPPPTAAFMWHMLPAPDAASVGRLPLDRGSGCEERSGRPRLTAAAGFSSALTPGLQLLGEACQRAAEARGARGEVPR</sequence>
<feature type="region of interest" description="Disordered" evidence="1">
    <location>
        <begin position="151"/>
        <end position="226"/>
    </location>
</feature>
<evidence type="ECO:0000313" key="3">
    <source>
        <dbReference type="Proteomes" id="UP001152622"/>
    </source>
</evidence>
<proteinExistence type="predicted"/>
<accession>A0A9Q1G8S5</accession>
<reference evidence="2" key="1">
    <citation type="journal article" date="2023" name="Science">
        <title>Genome structures resolve the early diversification of teleost fishes.</title>
        <authorList>
            <person name="Parey E."/>
            <person name="Louis A."/>
            <person name="Montfort J."/>
            <person name="Bouchez O."/>
            <person name="Roques C."/>
            <person name="Iampietro C."/>
            <person name="Lluch J."/>
            <person name="Castinel A."/>
            <person name="Donnadieu C."/>
            <person name="Desvignes T."/>
            <person name="Floi Bucao C."/>
            <person name="Jouanno E."/>
            <person name="Wen M."/>
            <person name="Mejri S."/>
            <person name="Dirks R."/>
            <person name="Jansen H."/>
            <person name="Henkel C."/>
            <person name="Chen W.J."/>
            <person name="Zahm M."/>
            <person name="Cabau C."/>
            <person name="Klopp C."/>
            <person name="Thompson A.W."/>
            <person name="Robinson-Rechavi M."/>
            <person name="Braasch I."/>
            <person name="Lecointre G."/>
            <person name="Bobe J."/>
            <person name="Postlethwait J.H."/>
            <person name="Berthelot C."/>
            <person name="Roest Crollius H."/>
            <person name="Guiguen Y."/>
        </authorList>
    </citation>
    <scope>NUCLEOTIDE SEQUENCE</scope>
    <source>
        <strain evidence="2">WJC10195</strain>
    </source>
</reference>
<name>A0A9Q1G8S5_SYNKA</name>